<dbReference type="EMBL" id="DF974265">
    <property type="protein sequence ID" value="GAU46937.1"/>
    <property type="molecule type" value="Genomic_DNA"/>
</dbReference>
<dbReference type="Proteomes" id="UP000242715">
    <property type="component" value="Unassembled WGS sequence"/>
</dbReference>
<gene>
    <name evidence="1" type="ORF">TSUD_85370</name>
</gene>
<dbReference type="AlphaFoldDB" id="A0A2Z6PMV2"/>
<sequence>MPASSTAPTYAAESASAAAPSTAAPPNFHLCHAEKVTVIPHLHFDGFSLSLCY</sequence>
<protein>
    <submittedName>
        <fullName evidence="1">Uncharacterized protein</fullName>
    </submittedName>
</protein>
<keyword evidence="2" id="KW-1185">Reference proteome</keyword>
<name>A0A2Z6PMV2_TRISU</name>
<evidence type="ECO:0000313" key="2">
    <source>
        <dbReference type="Proteomes" id="UP000242715"/>
    </source>
</evidence>
<organism evidence="1 2">
    <name type="scientific">Trifolium subterraneum</name>
    <name type="common">Subterranean clover</name>
    <dbReference type="NCBI Taxonomy" id="3900"/>
    <lineage>
        <taxon>Eukaryota</taxon>
        <taxon>Viridiplantae</taxon>
        <taxon>Streptophyta</taxon>
        <taxon>Embryophyta</taxon>
        <taxon>Tracheophyta</taxon>
        <taxon>Spermatophyta</taxon>
        <taxon>Magnoliopsida</taxon>
        <taxon>eudicotyledons</taxon>
        <taxon>Gunneridae</taxon>
        <taxon>Pentapetalae</taxon>
        <taxon>rosids</taxon>
        <taxon>fabids</taxon>
        <taxon>Fabales</taxon>
        <taxon>Fabaceae</taxon>
        <taxon>Papilionoideae</taxon>
        <taxon>50 kb inversion clade</taxon>
        <taxon>NPAAA clade</taxon>
        <taxon>Hologalegina</taxon>
        <taxon>IRL clade</taxon>
        <taxon>Trifolieae</taxon>
        <taxon>Trifolium</taxon>
    </lineage>
</organism>
<reference evidence="2" key="1">
    <citation type="journal article" date="2017" name="Front. Plant Sci.">
        <title>Climate Clever Clovers: New Paradigm to Reduce the Environmental Footprint of Ruminants by Breeding Low Methanogenic Forages Utilizing Haplotype Variation.</title>
        <authorList>
            <person name="Kaur P."/>
            <person name="Appels R."/>
            <person name="Bayer P.E."/>
            <person name="Keeble-Gagnere G."/>
            <person name="Wang J."/>
            <person name="Hirakawa H."/>
            <person name="Shirasawa K."/>
            <person name="Vercoe P."/>
            <person name="Stefanova K."/>
            <person name="Durmic Z."/>
            <person name="Nichols P."/>
            <person name="Revell C."/>
            <person name="Isobe S.N."/>
            <person name="Edwards D."/>
            <person name="Erskine W."/>
        </authorList>
    </citation>
    <scope>NUCLEOTIDE SEQUENCE [LARGE SCALE GENOMIC DNA]</scope>
    <source>
        <strain evidence="2">cv. Daliak</strain>
    </source>
</reference>
<proteinExistence type="predicted"/>
<evidence type="ECO:0000313" key="1">
    <source>
        <dbReference type="EMBL" id="GAU46937.1"/>
    </source>
</evidence>
<accession>A0A2Z6PMV2</accession>